<reference evidence="2" key="1">
    <citation type="journal article" date="2020" name="mSystems">
        <title>Genome- and Community-Level Interaction Insights into Carbon Utilization and Element Cycling Functions of Hydrothermarchaeota in Hydrothermal Sediment.</title>
        <authorList>
            <person name="Zhou Z."/>
            <person name="Liu Y."/>
            <person name="Xu W."/>
            <person name="Pan J."/>
            <person name="Luo Z.H."/>
            <person name="Li M."/>
        </authorList>
    </citation>
    <scope>NUCLEOTIDE SEQUENCE [LARGE SCALE GENOMIC DNA]</scope>
    <source>
        <strain evidence="2">HyVt-389</strain>
    </source>
</reference>
<dbReference type="AlphaFoldDB" id="A0A7C1ZRQ3"/>
<protein>
    <submittedName>
        <fullName evidence="2">HEPN domain-containing protein</fullName>
    </submittedName>
</protein>
<gene>
    <name evidence="2" type="ORF">ENI35_00405</name>
</gene>
<name>A0A7C1ZRQ3_DESA2</name>
<dbReference type="InterPro" id="IPR007842">
    <property type="entry name" value="HEPN_dom"/>
</dbReference>
<dbReference type="PROSITE" id="PS50910">
    <property type="entry name" value="HEPN"/>
    <property type="match status" value="1"/>
</dbReference>
<evidence type="ECO:0000259" key="1">
    <source>
        <dbReference type="PROSITE" id="PS50910"/>
    </source>
</evidence>
<organism evidence="2">
    <name type="scientific">Desulfofervidus auxilii</name>
    <dbReference type="NCBI Taxonomy" id="1621989"/>
    <lineage>
        <taxon>Bacteria</taxon>
        <taxon>Pseudomonadati</taxon>
        <taxon>Thermodesulfobacteriota</taxon>
        <taxon>Candidatus Desulfofervidia</taxon>
        <taxon>Candidatus Desulfofervidales</taxon>
        <taxon>Candidatus Desulfofervidaceae</taxon>
        <taxon>Candidatus Desulfofervidus</taxon>
    </lineage>
</organism>
<dbReference type="SUPFAM" id="SSF81593">
    <property type="entry name" value="Nucleotidyltransferase substrate binding subunit/domain"/>
    <property type="match status" value="1"/>
</dbReference>
<dbReference type="SMART" id="SM00748">
    <property type="entry name" value="HEPN"/>
    <property type="match status" value="1"/>
</dbReference>
<dbReference type="Gene3D" id="1.20.120.330">
    <property type="entry name" value="Nucleotidyltransferases domain 2"/>
    <property type="match status" value="1"/>
</dbReference>
<sequence length="132" mass="15289">MPERSKDWLAQAERDLERCFLDIKYQFYEWACFTAQQAAEKAVKALIYYLKGLPWGHSITNLLRELSSKLKIPQSILEDAQLLDAYYIPTRYPNGWPSGVPKDYFNLKKAEEAYEAAKRILTFCQDTISGQG</sequence>
<feature type="domain" description="HEPN" evidence="1">
    <location>
        <begin position="9"/>
        <end position="120"/>
    </location>
</feature>
<proteinExistence type="predicted"/>
<dbReference type="Proteomes" id="UP000885738">
    <property type="component" value="Unassembled WGS sequence"/>
</dbReference>
<accession>A0A7C1ZRQ3</accession>
<comment type="caution">
    <text evidence="2">The sequence shown here is derived from an EMBL/GenBank/DDBJ whole genome shotgun (WGS) entry which is preliminary data.</text>
</comment>
<evidence type="ECO:0000313" key="2">
    <source>
        <dbReference type="EMBL" id="HEC67272.1"/>
    </source>
</evidence>
<dbReference type="EMBL" id="DRIH01000011">
    <property type="protein sequence ID" value="HEC67272.1"/>
    <property type="molecule type" value="Genomic_DNA"/>
</dbReference>
<dbReference type="Pfam" id="PF05168">
    <property type="entry name" value="HEPN"/>
    <property type="match status" value="1"/>
</dbReference>